<keyword evidence="2" id="KW-1185">Reference proteome</keyword>
<evidence type="ECO:0008006" key="3">
    <source>
        <dbReference type="Google" id="ProtNLM"/>
    </source>
</evidence>
<name>A0A4Y2LDN6_ARAVE</name>
<evidence type="ECO:0000313" key="1">
    <source>
        <dbReference type="EMBL" id="GBN12280.1"/>
    </source>
</evidence>
<dbReference type="OrthoDB" id="8197512at2759"/>
<dbReference type="EMBL" id="BGPR01005665">
    <property type="protein sequence ID" value="GBN12280.1"/>
    <property type="molecule type" value="Genomic_DNA"/>
</dbReference>
<dbReference type="PANTHER" id="PTHR19446">
    <property type="entry name" value="REVERSE TRANSCRIPTASES"/>
    <property type="match status" value="1"/>
</dbReference>
<comment type="caution">
    <text evidence="1">The sequence shown here is derived from an EMBL/GenBank/DDBJ whole genome shotgun (WGS) entry which is preliminary data.</text>
</comment>
<reference evidence="1 2" key="1">
    <citation type="journal article" date="2019" name="Sci. Rep.">
        <title>Orb-weaving spider Araneus ventricosus genome elucidates the spidroin gene catalogue.</title>
        <authorList>
            <person name="Kono N."/>
            <person name="Nakamura H."/>
            <person name="Ohtoshi R."/>
            <person name="Moran D.A.P."/>
            <person name="Shinohara A."/>
            <person name="Yoshida Y."/>
            <person name="Fujiwara M."/>
            <person name="Mori M."/>
            <person name="Tomita M."/>
            <person name="Arakawa K."/>
        </authorList>
    </citation>
    <scope>NUCLEOTIDE SEQUENCE [LARGE SCALE GENOMIC DNA]</scope>
</reference>
<proteinExistence type="predicted"/>
<protein>
    <recommendedName>
        <fullName evidence="3">Reverse transcriptase domain-containing protein</fullName>
    </recommendedName>
</protein>
<sequence length="226" mass="25386">MLPTPLLELSTHDSSRPVIPEVAFSADATGSKLIDHLDLLFHADRSSVLSAELKEAWVDFKKKQCRARLPERFCKARAIFIPKKPAAIDPGDFRPISLTSIPARLFSKIVAKRLSPAIKIEHEQRGFIGSDGISQNIFILDYVLRHASEKNLGFILPRLISKWHLTPSPIRRYLQLSRPSQLTLSLSKSLNSSTVIVHLLHLSPAFLFNQPAVSSKETPYRQFSSI</sequence>
<organism evidence="1 2">
    <name type="scientific">Araneus ventricosus</name>
    <name type="common">Orbweaver spider</name>
    <name type="synonym">Epeira ventricosa</name>
    <dbReference type="NCBI Taxonomy" id="182803"/>
    <lineage>
        <taxon>Eukaryota</taxon>
        <taxon>Metazoa</taxon>
        <taxon>Ecdysozoa</taxon>
        <taxon>Arthropoda</taxon>
        <taxon>Chelicerata</taxon>
        <taxon>Arachnida</taxon>
        <taxon>Araneae</taxon>
        <taxon>Araneomorphae</taxon>
        <taxon>Entelegynae</taxon>
        <taxon>Araneoidea</taxon>
        <taxon>Araneidae</taxon>
        <taxon>Araneus</taxon>
    </lineage>
</organism>
<dbReference type="Proteomes" id="UP000499080">
    <property type="component" value="Unassembled WGS sequence"/>
</dbReference>
<evidence type="ECO:0000313" key="2">
    <source>
        <dbReference type="Proteomes" id="UP000499080"/>
    </source>
</evidence>
<accession>A0A4Y2LDN6</accession>
<gene>
    <name evidence="1" type="ORF">AVEN_199452_1</name>
</gene>
<dbReference type="AlphaFoldDB" id="A0A4Y2LDN6"/>